<sequence>MIKKYRITNYGNTRTVYVKGQSWEISKNDTIEISDYEIDNAQEVADAFEELEFVDVEVIEQPTVKSSKKKKKVSKRGKKVTTRKKSKKIKRRKVKRRLKNE</sequence>
<proteinExistence type="predicted"/>
<dbReference type="AlphaFoldDB" id="A0A0F9MNQ2"/>
<name>A0A0F9MNQ2_9ZZZZ</name>
<comment type="caution">
    <text evidence="2">The sequence shown here is derived from an EMBL/GenBank/DDBJ whole genome shotgun (WGS) entry which is preliminary data.</text>
</comment>
<reference evidence="2" key="1">
    <citation type="journal article" date="2015" name="Nature">
        <title>Complex archaea that bridge the gap between prokaryotes and eukaryotes.</title>
        <authorList>
            <person name="Spang A."/>
            <person name="Saw J.H."/>
            <person name="Jorgensen S.L."/>
            <person name="Zaremba-Niedzwiedzka K."/>
            <person name="Martijn J."/>
            <person name="Lind A.E."/>
            <person name="van Eijk R."/>
            <person name="Schleper C."/>
            <person name="Guy L."/>
            <person name="Ettema T.J."/>
        </authorList>
    </citation>
    <scope>NUCLEOTIDE SEQUENCE</scope>
</reference>
<organism evidence="2">
    <name type="scientific">marine sediment metagenome</name>
    <dbReference type="NCBI Taxonomy" id="412755"/>
    <lineage>
        <taxon>unclassified sequences</taxon>
        <taxon>metagenomes</taxon>
        <taxon>ecological metagenomes</taxon>
    </lineage>
</organism>
<feature type="compositionally biased region" description="Basic residues" evidence="1">
    <location>
        <begin position="66"/>
        <end position="101"/>
    </location>
</feature>
<protein>
    <submittedName>
        <fullName evidence="2">Uncharacterized protein</fullName>
    </submittedName>
</protein>
<evidence type="ECO:0000313" key="2">
    <source>
        <dbReference type="EMBL" id="KKM70777.1"/>
    </source>
</evidence>
<gene>
    <name evidence="2" type="ORF">LCGC14_1437260</name>
</gene>
<dbReference type="EMBL" id="LAZR01009752">
    <property type="protein sequence ID" value="KKM70777.1"/>
    <property type="molecule type" value="Genomic_DNA"/>
</dbReference>
<feature type="region of interest" description="Disordered" evidence="1">
    <location>
        <begin position="64"/>
        <end position="101"/>
    </location>
</feature>
<evidence type="ECO:0000256" key="1">
    <source>
        <dbReference type="SAM" id="MobiDB-lite"/>
    </source>
</evidence>
<accession>A0A0F9MNQ2</accession>